<dbReference type="GO" id="GO:0007173">
    <property type="term" value="P:epidermal growth factor receptor signaling pathway"/>
    <property type="evidence" value="ECO:0007669"/>
    <property type="project" value="TreeGrafter"/>
</dbReference>
<proteinExistence type="inferred from homology"/>
<organism evidence="7 8">
    <name type="scientific">Cyprinus carpio</name>
    <name type="common">Common carp</name>
    <dbReference type="NCBI Taxonomy" id="7962"/>
    <lineage>
        <taxon>Eukaryota</taxon>
        <taxon>Metazoa</taxon>
        <taxon>Chordata</taxon>
        <taxon>Craniata</taxon>
        <taxon>Vertebrata</taxon>
        <taxon>Euteleostomi</taxon>
        <taxon>Actinopterygii</taxon>
        <taxon>Neopterygii</taxon>
        <taxon>Teleostei</taxon>
        <taxon>Ostariophysi</taxon>
        <taxon>Cypriniformes</taxon>
        <taxon>Cyprinidae</taxon>
        <taxon>Cyprininae</taxon>
        <taxon>Cyprinus</taxon>
    </lineage>
</organism>
<evidence type="ECO:0000256" key="4">
    <source>
        <dbReference type="ARBA" id="ARBA00023212"/>
    </source>
</evidence>
<dbReference type="AlphaFoldDB" id="A0A8C1XH58"/>
<protein>
    <recommendedName>
        <fullName evidence="6">Scaffolding anchor of CK1 domain-containing protein</fullName>
    </recommendedName>
</protein>
<evidence type="ECO:0000256" key="3">
    <source>
        <dbReference type="ARBA" id="ARBA00022490"/>
    </source>
</evidence>
<feature type="domain" description="Scaffolding anchor of CK1" evidence="6">
    <location>
        <begin position="38"/>
        <end position="307"/>
    </location>
</feature>
<dbReference type="GO" id="GO:0005856">
    <property type="term" value="C:cytoskeleton"/>
    <property type="evidence" value="ECO:0007669"/>
    <property type="project" value="UniProtKB-SubCell"/>
</dbReference>
<dbReference type="InterPro" id="IPR050944">
    <property type="entry name" value="FAM83"/>
</dbReference>
<name>A0A8C1XH58_CYPCA</name>
<evidence type="ECO:0000256" key="1">
    <source>
        <dbReference type="ARBA" id="ARBA00004245"/>
    </source>
</evidence>
<dbReference type="Gene3D" id="3.30.870.10">
    <property type="entry name" value="Endonuclease Chain A"/>
    <property type="match status" value="1"/>
</dbReference>
<dbReference type="Pfam" id="PF07894">
    <property type="entry name" value="SACK1"/>
    <property type="match status" value="1"/>
</dbReference>
<dbReference type="InterPro" id="IPR012461">
    <property type="entry name" value="SACK1"/>
</dbReference>
<dbReference type="CDD" id="cd09181">
    <property type="entry name" value="PLDc_FAM83A_N"/>
    <property type="match status" value="1"/>
</dbReference>
<evidence type="ECO:0000259" key="6">
    <source>
        <dbReference type="Pfam" id="PF07894"/>
    </source>
</evidence>
<evidence type="ECO:0000256" key="5">
    <source>
        <dbReference type="SAM" id="MobiDB-lite"/>
    </source>
</evidence>
<feature type="region of interest" description="Disordered" evidence="5">
    <location>
        <begin position="405"/>
        <end position="428"/>
    </location>
</feature>
<feature type="compositionally biased region" description="Acidic residues" evidence="5">
    <location>
        <begin position="95"/>
        <end position="105"/>
    </location>
</feature>
<dbReference type="SUPFAM" id="SSF56024">
    <property type="entry name" value="Phospholipase D/nuclease"/>
    <property type="match status" value="1"/>
</dbReference>
<keyword evidence="3" id="KW-0963">Cytoplasm</keyword>
<sequence length="428" mass="48734">MPAPQRTSDDANPETTYRTTTFCYKRRVQEMRNPNAMVSSVDLSHNESTRLAMDALLDRGIDGYQEVLIKENEANFLSAQEKTYILNNIKKPLTDSEEADRDEEMSSSPSVSSETYFPAVTESEPPVLDYGWPVADWSYHLQGIPSVEVFFHSVKSFSLKNLLRELIRQATKVLAIVMDTFSDVEIFCDILEATRKRNVSVYLILDHTNLQLFQDMCENVKINKSHLTRMSIRSIQGQTYCAKSGRKFTGQMKEKFIIVDCKKVLVGSYSLTWLSWQVHRSLAVLFKGSGVKPFDLEFRRLYAISKPVPGFTCHTSDPGDLCLPFEELQIPMGPAVTAGNTPDHLQQKPRQPRNPSFQTTQVLARQTSYPNVTTGPQRSQWLPRRNTIHHPIACQSPLFKDYNTKSQTWRPKQGNENNTGVPATSHWC</sequence>
<evidence type="ECO:0000313" key="7">
    <source>
        <dbReference type="Ensembl" id="ENSCCRP00015081933.1"/>
    </source>
</evidence>
<accession>A0A8C1XH58</accession>
<reference evidence="7" key="1">
    <citation type="submission" date="2025-08" db="UniProtKB">
        <authorList>
            <consortium name="Ensembl"/>
        </authorList>
    </citation>
    <scope>IDENTIFICATION</scope>
</reference>
<dbReference type="FunFam" id="3.30.870.10:FF:000004">
    <property type="entry name" value="protein FAM83H isoform X2"/>
    <property type="match status" value="1"/>
</dbReference>
<comment type="subcellular location">
    <subcellularLocation>
        <location evidence="1">Cytoplasm</location>
        <location evidence="1">Cytoskeleton</location>
    </subcellularLocation>
</comment>
<dbReference type="Ensembl" id="ENSCCRT00015084615.1">
    <property type="protein sequence ID" value="ENSCCRP00015081933.1"/>
    <property type="gene ID" value="ENSCCRG00015033147.1"/>
</dbReference>
<dbReference type="PANTHER" id="PTHR16181:SF29">
    <property type="entry name" value="PROTEIN FAM83A-RELATED"/>
    <property type="match status" value="1"/>
</dbReference>
<comment type="similarity">
    <text evidence="2">Belongs to the FAM83 family.</text>
</comment>
<dbReference type="Proteomes" id="UP000694700">
    <property type="component" value="Unplaced"/>
</dbReference>
<dbReference type="PANTHER" id="PTHR16181">
    <property type="entry name" value="PROTEIN FAM83A-RELATED"/>
    <property type="match status" value="1"/>
</dbReference>
<evidence type="ECO:0000313" key="8">
    <source>
        <dbReference type="Proteomes" id="UP000694700"/>
    </source>
</evidence>
<feature type="region of interest" description="Disordered" evidence="5">
    <location>
        <begin position="335"/>
        <end position="356"/>
    </location>
</feature>
<evidence type="ECO:0000256" key="2">
    <source>
        <dbReference type="ARBA" id="ARBA00006937"/>
    </source>
</evidence>
<keyword evidence="4" id="KW-0206">Cytoskeleton</keyword>
<feature type="region of interest" description="Disordered" evidence="5">
    <location>
        <begin position="95"/>
        <end position="117"/>
    </location>
</feature>
<dbReference type="GO" id="GO:0019901">
    <property type="term" value="F:protein kinase binding"/>
    <property type="evidence" value="ECO:0007669"/>
    <property type="project" value="TreeGrafter"/>
</dbReference>